<keyword evidence="16" id="KW-0175">Coiled coil</keyword>
<dbReference type="NCBIfam" id="TIGR01007">
    <property type="entry name" value="eps_fam"/>
    <property type="match status" value="1"/>
</dbReference>
<evidence type="ECO:0000256" key="14">
    <source>
        <dbReference type="ARBA" id="ARBA00023137"/>
    </source>
</evidence>
<dbReference type="EMBL" id="CP095061">
    <property type="protein sequence ID" value="UOQ66424.1"/>
    <property type="molecule type" value="Genomic_DNA"/>
</dbReference>
<evidence type="ECO:0000256" key="1">
    <source>
        <dbReference type="ARBA" id="ARBA00004429"/>
    </source>
</evidence>
<keyword evidence="9" id="KW-0547">Nucleotide-binding</keyword>
<comment type="similarity">
    <text evidence="2">Belongs to the CpsD/CapB family.</text>
</comment>
<keyword evidence="5" id="KW-1003">Cell membrane</keyword>
<comment type="catalytic activity">
    <reaction evidence="15">
        <text>L-tyrosyl-[protein] + ATP = O-phospho-L-tyrosyl-[protein] + ADP + H(+)</text>
        <dbReference type="Rhea" id="RHEA:10596"/>
        <dbReference type="Rhea" id="RHEA-COMP:10136"/>
        <dbReference type="Rhea" id="RHEA-COMP:20101"/>
        <dbReference type="ChEBI" id="CHEBI:15378"/>
        <dbReference type="ChEBI" id="CHEBI:30616"/>
        <dbReference type="ChEBI" id="CHEBI:46858"/>
        <dbReference type="ChEBI" id="CHEBI:61978"/>
        <dbReference type="ChEBI" id="CHEBI:456216"/>
        <dbReference type="EC" id="2.7.10.2"/>
    </reaction>
</comment>
<dbReference type="InterPro" id="IPR003856">
    <property type="entry name" value="LPS_length_determ_N"/>
</dbReference>
<evidence type="ECO:0000256" key="6">
    <source>
        <dbReference type="ARBA" id="ARBA00022519"/>
    </source>
</evidence>
<dbReference type="InterPro" id="IPR025669">
    <property type="entry name" value="AAA_dom"/>
</dbReference>
<evidence type="ECO:0000256" key="4">
    <source>
        <dbReference type="ARBA" id="ARBA00011903"/>
    </source>
</evidence>
<feature type="coiled-coil region" evidence="16">
    <location>
        <begin position="260"/>
        <end position="301"/>
    </location>
</feature>
<dbReference type="SUPFAM" id="SSF52540">
    <property type="entry name" value="P-loop containing nucleoside triphosphate hydrolases"/>
    <property type="match status" value="1"/>
</dbReference>
<evidence type="ECO:0000256" key="7">
    <source>
        <dbReference type="ARBA" id="ARBA00022679"/>
    </source>
</evidence>
<keyword evidence="14" id="KW-0829">Tyrosine-protein kinase</keyword>
<dbReference type="Pfam" id="PF02706">
    <property type="entry name" value="Wzz"/>
    <property type="match status" value="1"/>
</dbReference>
<keyword evidence="12 17" id="KW-1133">Transmembrane helix</keyword>
<evidence type="ECO:0000256" key="10">
    <source>
        <dbReference type="ARBA" id="ARBA00022777"/>
    </source>
</evidence>
<proteinExistence type="inferred from homology"/>
<keyword evidence="11" id="KW-0067">ATP-binding</keyword>
<evidence type="ECO:0000256" key="5">
    <source>
        <dbReference type="ARBA" id="ARBA00022475"/>
    </source>
</evidence>
<feature type="transmembrane region" description="Helical" evidence="17">
    <location>
        <begin position="29"/>
        <end position="48"/>
    </location>
</feature>
<dbReference type="RefSeq" id="WP_245120519.1">
    <property type="nucleotide sequence ID" value="NZ_CP095061.1"/>
</dbReference>
<evidence type="ECO:0000259" key="18">
    <source>
        <dbReference type="Pfam" id="PF02706"/>
    </source>
</evidence>
<name>A0ABY4G723_9BACT</name>
<evidence type="ECO:0000313" key="21">
    <source>
        <dbReference type="EMBL" id="UOQ66424.1"/>
    </source>
</evidence>
<keyword evidence="8 17" id="KW-0812">Transmembrane</keyword>
<evidence type="ECO:0000256" key="11">
    <source>
        <dbReference type="ARBA" id="ARBA00022840"/>
    </source>
</evidence>
<organism evidence="21 22">
    <name type="scientific">Hymenobacter volaticus</name>
    <dbReference type="NCBI Taxonomy" id="2932254"/>
    <lineage>
        <taxon>Bacteria</taxon>
        <taxon>Pseudomonadati</taxon>
        <taxon>Bacteroidota</taxon>
        <taxon>Cytophagia</taxon>
        <taxon>Cytophagales</taxon>
        <taxon>Hymenobacteraceae</taxon>
        <taxon>Hymenobacter</taxon>
    </lineage>
</organism>
<reference evidence="21" key="1">
    <citation type="submission" date="2022-04" db="EMBL/GenBank/DDBJ databases">
        <title>Hymenobacter sp. isolated from the air.</title>
        <authorList>
            <person name="Won M."/>
            <person name="Lee C.-M."/>
            <person name="Woen H.-Y."/>
            <person name="Kwon S.-W."/>
        </authorList>
    </citation>
    <scope>NUCLEOTIDE SEQUENCE</scope>
    <source>
        <strain evidence="21">5420S-77</strain>
    </source>
</reference>
<dbReference type="PANTHER" id="PTHR32309">
    <property type="entry name" value="TYROSINE-PROTEIN KINASE"/>
    <property type="match status" value="1"/>
</dbReference>
<feature type="domain" description="Polysaccharide chain length determinant N-terminal" evidence="18">
    <location>
        <begin position="17"/>
        <end position="111"/>
    </location>
</feature>
<keyword evidence="22" id="KW-1185">Reference proteome</keyword>
<dbReference type="Pfam" id="PF13807">
    <property type="entry name" value="GNVR"/>
    <property type="match status" value="1"/>
</dbReference>
<dbReference type="PANTHER" id="PTHR32309:SF13">
    <property type="entry name" value="FERRIC ENTEROBACTIN TRANSPORT PROTEIN FEPE"/>
    <property type="match status" value="1"/>
</dbReference>
<evidence type="ECO:0000256" key="15">
    <source>
        <dbReference type="ARBA" id="ARBA00051245"/>
    </source>
</evidence>
<comment type="subcellular location">
    <subcellularLocation>
        <location evidence="1">Cell inner membrane</location>
        <topology evidence="1">Multi-pass membrane protein</topology>
    </subcellularLocation>
</comment>
<dbReference type="Proteomes" id="UP000830401">
    <property type="component" value="Chromosome"/>
</dbReference>
<protein>
    <recommendedName>
        <fullName evidence="4">non-specific protein-tyrosine kinase</fullName>
        <ecNumber evidence="4">2.7.10.2</ecNumber>
    </recommendedName>
</protein>
<evidence type="ECO:0000313" key="22">
    <source>
        <dbReference type="Proteomes" id="UP000830401"/>
    </source>
</evidence>
<dbReference type="EC" id="2.7.10.2" evidence="4"/>
<dbReference type="CDD" id="cd05387">
    <property type="entry name" value="BY-kinase"/>
    <property type="match status" value="1"/>
</dbReference>
<dbReference type="GO" id="GO:0004715">
    <property type="term" value="F:non-membrane spanning protein tyrosine kinase activity"/>
    <property type="evidence" value="ECO:0007669"/>
    <property type="project" value="UniProtKB-EC"/>
</dbReference>
<gene>
    <name evidence="21" type="ORF">MUN86_00370</name>
</gene>
<evidence type="ECO:0000256" key="2">
    <source>
        <dbReference type="ARBA" id="ARBA00007316"/>
    </source>
</evidence>
<dbReference type="InterPro" id="IPR005702">
    <property type="entry name" value="Wzc-like_C"/>
</dbReference>
<feature type="domain" description="AAA" evidence="19">
    <location>
        <begin position="583"/>
        <end position="704"/>
    </location>
</feature>
<keyword evidence="7 21" id="KW-0808">Transferase</keyword>
<dbReference type="InterPro" id="IPR050445">
    <property type="entry name" value="Bact_polysacc_biosynth/exp"/>
</dbReference>
<keyword evidence="6" id="KW-0997">Cell inner membrane</keyword>
<dbReference type="InterPro" id="IPR027417">
    <property type="entry name" value="P-loop_NTPase"/>
</dbReference>
<dbReference type="Gene3D" id="3.40.50.300">
    <property type="entry name" value="P-loop containing nucleotide triphosphate hydrolases"/>
    <property type="match status" value="1"/>
</dbReference>
<evidence type="ECO:0000256" key="8">
    <source>
        <dbReference type="ARBA" id="ARBA00022692"/>
    </source>
</evidence>
<accession>A0ABY4G723</accession>
<keyword evidence="10" id="KW-0418">Kinase</keyword>
<dbReference type="InterPro" id="IPR032807">
    <property type="entry name" value="GNVR"/>
</dbReference>
<comment type="similarity">
    <text evidence="3">Belongs to the etk/wzc family.</text>
</comment>
<keyword evidence="13 17" id="KW-0472">Membrane</keyword>
<evidence type="ECO:0000259" key="19">
    <source>
        <dbReference type="Pfam" id="PF13614"/>
    </source>
</evidence>
<evidence type="ECO:0000256" key="16">
    <source>
        <dbReference type="SAM" id="Coils"/>
    </source>
</evidence>
<evidence type="ECO:0000256" key="3">
    <source>
        <dbReference type="ARBA" id="ARBA00008883"/>
    </source>
</evidence>
<evidence type="ECO:0000256" key="12">
    <source>
        <dbReference type="ARBA" id="ARBA00022989"/>
    </source>
</evidence>
<evidence type="ECO:0000256" key="9">
    <source>
        <dbReference type="ARBA" id="ARBA00022741"/>
    </source>
</evidence>
<feature type="domain" description="Tyrosine-protein kinase G-rich" evidence="20">
    <location>
        <begin position="438"/>
        <end position="518"/>
    </location>
</feature>
<sequence length="788" mass="87954">MSNQELFPLSSERNEAVDLKSAFSKYLRYWYLFLIGAVITIGIAYAYLRYYAVPEYYTSSLILIKDEKSESGTSSAMAINDPDLFKSSKNVDDEVEVLKSKTLMQRVIRELDLSISYVVEGRIRDVEIYGKGLPIQIITKKMNPKYPNPAFSILLTGSNSYKLIDTDGKTNVYQLGEEITKPYGSFTVAPGPAFYTNTKGPNKKINIQFHQLKDMADVFFSRVDIKPSAKNASVITMGIIDPIPERGEDIINKIIEVYEKESVEDKNAKATNTVAFLDERLKYITAELAGAEKNVQQYKSQEGIADVSTQASNYLSQASDYNRQLSEWATQIEVLESIERYMSSSEYKTVPSSLGIQDPTLLGLITSFNDLQLQRETQLRTSTAENPVVVGINEQLANLRRNILENLRNIKRGLVITSNNLKQNSGNFQSKIKRVPLMERELLEINRQQAVKQNLYLFLLQKREEVALALAATVSNTRVIDQAVSTPYPISPNPQNIYLIALLAGLGIPFAGIFLKNMLNDKVQSRLDVEKATATPILGEICHNSRSARNAVVVNKDSRSPIVEMFRLVRANLHFAAIGKENKVMLITSSMGGEGKTFFSINLGASLALTGKKVVLLELDLRKPTLSSKLGLNDNVGITNYLTSDTITINDIIRTSEKAPDLFVISSGPLPPNPAELMMSAKLAHLINELKDIFDHIIIDTAPIGQVSDAFSLSPLVDSTIYLLRYGFTYKKQIEIIDSIYQNKRLNHPMIVLNDAKKENTSTYGYGYGYGYGEEVSTSSKKKSLEAQ</sequence>
<evidence type="ECO:0000256" key="17">
    <source>
        <dbReference type="SAM" id="Phobius"/>
    </source>
</evidence>
<dbReference type="Pfam" id="PF13614">
    <property type="entry name" value="AAA_31"/>
    <property type="match status" value="1"/>
</dbReference>
<evidence type="ECO:0000259" key="20">
    <source>
        <dbReference type="Pfam" id="PF13807"/>
    </source>
</evidence>
<evidence type="ECO:0000256" key="13">
    <source>
        <dbReference type="ARBA" id="ARBA00023136"/>
    </source>
</evidence>